<evidence type="ECO:0000313" key="4">
    <source>
        <dbReference type="Proteomes" id="UP000270524"/>
    </source>
</evidence>
<dbReference type="Proteomes" id="UP000270524">
    <property type="component" value="Unassembled WGS sequence"/>
</dbReference>
<proteinExistence type="predicted"/>
<organism evidence="2 4">
    <name type="scientific">Pseudomonas cannabina</name>
    <dbReference type="NCBI Taxonomy" id="86840"/>
    <lineage>
        <taxon>Bacteria</taxon>
        <taxon>Pseudomonadati</taxon>
        <taxon>Pseudomonadota</taxon>
        <taxon>Gammaproteobacteria</taxon>
        <taxon>Pseudomonadales</taxon>
        <taxon>Pseudomonadaceae</taxon>
        <taxon>Pseudomonas</taxon>
    </lineage>
</organism>
<sequence>MWDFSFIWIISDVMVSARSEIRFTKLPSYPGLDIPLHRQAAELIAGFCGSRAFGTVAFGTEGGSFNQSGIPAVVCGPGSMEQVHKPDEFINADDRSFTGWISQDQYARLTAPGR</sequence>
<dbReference type="AlphaFoldDB" id="A0A3M3QHI8"/>
<evidence type="ECO:0000313" key="1">
    <source>
        <dbReference type="EMBL" id="RMN83453.1"/>
    </source>
</evidence>
<name>A0A3M3QHI8_PSECA</name>
<accession>A0A3M3QHI8</accession>
<evidence type="ECO:0000313" key="3">
    <source>
        <dbReference type="Proteomes" id="UP000269335"/>
    </source>
</evidence>
<evidence type="ECO:0000313" key="2">
    <source>
        <dbReference type="EMBL" id="RMN98912.1"/>
    </source>
</evidence>
<dbReference type="EMBL" id="RBPJ01000108">
    <property type="protein sequence ID" value="RMN98912.1"/>
    <property type="molecule type" value="Genomic_DNA"/>
</dbReference>
<dbReference type="SUPFAM" id="SSF53187">
    <property type="entry name" value="Zn-dependent exopeptidases"/>
    <property type="match status" value="1"/>
</dbReference>
<dbReference type="Gene3D" id="3.40.630.10">
    <property type="entry name" value="Zn peptidases"/>
    <property type="match status" value="1"/>
</dbReference>
<reference evidence="3 4" key="1">
    <citation type="submission" date="2018-08" db="EMBL/GenBank/DDBJ databases">
        <title>Recombination of ecologically and evolutionarily significant loci maintains genetic cohesion in the Pseudomonas syringae species complex.</title>
        <authorList>
            <person name="Dillon M."/>
            <person name="Thakur S."/>
            <person name="Almeida R.N.D."/>
            <person name="Weir B.S."/>
            <person name="Guttman D.S."/>
        </authorList>
    </citation>
    <scope>NUCLEOTIDE SEQUENCE [LARGE SCALE GENOMIC DNA]</scope>
    <source>
        <strain evidence="1 3">ICMP 15201</strain>
        <strain evidence="2 4">ICMP 15203</strain>
    </source>
</reference>
<comment type="caution">
    <text evidence="2">The sequence shown here is derived from an EMBL/GenBank/DDBJ whole genome shotgun (WGS) entry which is preliminary data.</text>
</comment>
<dbReference type="EMBL" id="RBPH01000073">
    <property type="protein sequence ID" value="RMN83453.1"/>
    <property type="molecule type" value="Genomic_DNA"/>
</dbReference>
<dbReference type="Proteomes" id="UP000269335">
    <property type="component" value="Unassembled WGS sequence"/>
</dbReference>
<protein>
    <submittedName>
        <fullName evidence="2">Acetylornithine deacetylase</fullName>
    </submittedName>
</protein>
<gene>
    <name evidence="2" type="ORF">ALQ51_02052</name>
    <name evidence="1" type="ORF">ALQ53_03228</name>
</gene>